<feature type="compositionally biased region" description="Polar residues" evidence="1">
    <location>
        <begin position="1581"/>
        <end position="1594"/>
    </location>
</feature>
<feature type="compositionally biased region" description="Basic and acidic residues" evidence="1">
    <location>
        <begin position="991"/>
        <end position="1000"/>
    </location>
</feature>
<keyword evidence="2" id="KW-0472">Membrane</keyword>
<dbReference type="InterPro" id="IPR002110">
    <property type="entry name" value="Ankyrin_rpt"/>
</dbReference>
<feature type="region of interest" description="Disordered" evidence="1">
    <location>
        <begin position="1575"/>
        <end position="1594"/>
    </location>
</feature>
<dbReference type="EMBL" id="JAAWWB010000004">
    <property type="protein sequence ID" value="KAG6783883.1"/>
    <property type="molecule type" value="Genomic_DNA"/>
</dbReference>
<feature type="region of interest" description="Disordered" evidence="1">
    <location>
        <begin position="1107"/>
        <end position="1129"/>
    </location>
</feature>
<keyword evidence="5" id="KW-1185">Reference proteome</keyword>
<feature type="compositionally biased region" description="Polar residues" evidence="1">
    <location>
        <begin position="68"/>
        <end position="82"/>
    </location>
</feature>
<dbReference type="OrthoDB" id="539213at2759"/>
<feature type="transmembrane region" description="Helical" evidence="2">
    <location>
        <begin position="1994"/>
        <end position="2014"/>
    </location>
</feature>
<feature type="transmembrane region" description="Helical" evidence="2">
    <location>
        <begin position="820"/>
        <end position="842"/>
    </location>
</feature>
<evidence type="ECO:0000259" key="3">
    <source>
        <dbReference type="Pfam" id="PF13962"/>
    </source>
</evidence>
<sequence length="2063" mass="232866">MTDPSSSNPAPQVGTSSANPTPRVVAASSNPQLVTSSSRATPDQVVTSSSRATPDQVGTYPTPRVVAASSNPQVVTSSSRATPQVEDEKTHLWDIVRSGYERPKDATELAKWENSQKERYREAQNKNAKAWMLIHQAVGVQIMERVFDSDDSTKNITGILKRFDQKRYADKPSNEQIEEVLREPHMVELVATSQDVWKMLKTYSDKHKEKQKTTPEESKTVGVDTSLMDLYLEDTTRSSLFVNAMSDGWDKVIEIYTRKSVAHRAKITNSGDTALHIAVIGGKKTTVEQLVGLMSLEEADKALRVKNERGYTPLHLAAFVGNASLCDCLASKIYSDEEFRNSSEKIEAGYDILGERDKENETPLFLAAVMGKTDAFLCLHDYVLHRYRDSYYRGNKGDTILHVAISGEYFGTIVDRLKEKKYKGKGYYREQSGSIVRPSQNRNNNHCPDNYETCFHFFTSMYRAFICIAGIQRQVNQREGLPTTSQASHDTNNSLSPIKKLSSWLKKVSRADQEQENLRSSREGRLVPPNYDTIVELLKLGLKAMLVILGLGSMEIRKIRLKKEKHTWSVQVMNELLGDDKLYKYERISGGSPKLRYSVFSDSDGIKQSEGSEKGEAASTSILEKPETPLLMAARNGITEIMEKILHDFPHAIHDIDTHKKNVVLLAVQYRQPHVYQFLLKRRKKNEELDRIFLQVDDQGNSARHLAAATIGDYKPWHIPGAALQLQWEIKWYKYVKNSMPQNFFCRLNCRGETPKDIFNKSHQELVKSGGAWLTNTSQSCSVVAALIAIVAFATSANVPGGNAEKTGIPVFENQIAFKVFAISSLVALCFSITSVIMFLAILTSRYEAKDFDEDLPTKVLLGLTSLFVSIAAILLCFCAGHFYVLSDELKFTAFPLYGVTCLPVTFFAIAQFPLYIDLIKATLATMPQRRYVVDTTERDTNSSPKNDNANQPSSHKSLPDQGNGGDREEEENRKKGEKQKKLRGRKKKTERTELVDEKNKHKRTRTSRRRNEQGTTSRGTNRNRKEDDKTRKAKTEERKQRWWNNPSTPPSSFASSRFQKQTKKEKREIDREREDWQTRNQEGEDIVRPELTGRHLHLHLYPAAAPATPDQVGTSSSRATPDQVGTYPTPRVVAASSNPQVVTSSSRATPQVEDEKTVYLPVFEVGSYEAWSKKMEDALTSQHLWDIVRSGYERPKDATELAKWENSQKERYREAQNKNAKAWMLIHQAVGVQIMERVFDSDDSTKNITGILKRFDQKRYADKPSNELIEEVLREPHMVELVATSQDVWKMLKSTYSDKHKENQKTTPEESKTAEVETSLMDLDLEDTTYLEESTRSSLFVNAMSDGWDKVIEIYTRKSVAHCAKITNSGDTALHIAVIGGKKTTVEQLVSLMSLEEADKALRVQNERGYTPLHLAAFVGNASLCDCLASKIYSDEEFRNSSEKIEAGYDILGERDKENETPLFLAAVMGKTDAFLCLHDYVLHRYRDSYYRGNKGDTILHVAISGEYFDLAFQIIHLDPKLVNLVNERGISPLHCLASRHTAFKSGFHLRPYYNIIYHCTIVDRLQEKKDKGKGYYRKQSGSTDRPSQNRNNNNCPDNYETCFHFFTSIYKAFICIAGFLHATPSWFDLISLVVGGIQRQVNQRELLPTTSQASHDTNNSLSPIKKLSSWLKKVLGAGILKNTDKLGLKAMLVILVLGSMEIRKTRLKKEKHTWSVQVMNELLRENKLYKYESSEISGGSRPKLRSAFSDTDAIKQFEGSEKVQYRQPHVYQFLLKRRKKNEELDRIFLQVDDQGNSARHFAAATIGDYKPWRIPGAALQLQWEIKWYKYVKNSMPQNFFRCLNCRGETPKDIFNKSHQELVKSGGAWLTNTSQSCSVVAALIATVAFATSANVPSGNAEKTGIPVFENQIAFKVFAISSLVALCFSITFVIMFLAILTSRYEAKDFGEDLPIKVLLGLTSLFVSIAAILVCFCAGHFFVLSDELKFAAFPLYGVTCLPVTFFAIAQFPLYIDLIKATLATVPQRRYVAVAAERDTNSSTPSDDANQPSSHKSLPDQGNGG</sequence>
<feature type="region of interest" description="Disordered" evidence="1">
    <location>
        <begin position="1"/>
        <end position="87"/>
    </location>
</feature>
<name>A0A8X8A6I5_POPTO</name>
<dbReference type="Pfam" id="PF12796">
    <property type="entry name" value="Ank_2"/>
    <property type="match status" value="2"/>
</dbReference>
<feature type="transmembrane region" description="Helical" evidence="2">
    <location>
        <begin position="897"/>
        <end position="917"/>
    </location>
</feature>
<feature type="compositionally biased region" description="Polar residues" evidence="1">
    <location>
        <begin position="1043"/>
        <end position="1060"/>
    </location>
</feature>
<evidence type="ECO:0000256" key="1">
    <source>
        <dbReference type="SAM" id="MobiDB-lite"/>
    </source>
</evidence>
<feature type="transmembrane region" description="Helical" evidence="2">
    <location>
        <begin position="1917"/>
        <end position="1941"/>
    </location>
</feature>
<dbReference type="SMART" id="SM00248">
    <property type="entry name" value="ANK"/>
    <property type="match status" value="9"/>
</dbReference>
<organism evidence="4 5">
    <name type="scientific">Populus tomentosa</name>
    <name type="common">Chinese white poplar</name>
    <dbReference type="NCBI Taxonomy" id="118781"/>
    <lineage>
        <taxon>Eukaryota</taxon>
        <taxon>Viridiplantae</taxon>
        <taxon>Streptophyta</taxon>
        <taxon>Embryophyta</taxon>
        <taxon>Tracheophyta</taxon>
        <taxon>Spermatophyta</taxon>
        <taxon>Magnoliopsida</taxon>
        <taxon>eudicotyledons</taxon>
        <taxon>Gunneridae</taxon>
        <taxon>Pentapetalae</taxon>
        <taxon>rosids</taxon>
        <taxon>fabids</taxon>
        <taxon>Malpighiales</taxon>
        <taxon>Salicaceae</taxon>
        <taxon>Saliceae</taxon>
        <taxon>Populus</taxon>
    </lineage>
</organism>
<dbReference type="PANTHER" id="PTHR24177">
    <property type="entry name" value="CASKIN"/>
    <property type="match status" value="1"/>
</dbReference>
<dbReference type="Pfam" id="PF13962">
    <property type="entry name" value="PGG"/>
    <property type="match status" value="2"/>
</dbReference>
<feature type="transmembrane region" description="Helical" evidence="2">
    <location>
        <begin position="782"/>
        <end position="799"/>
    </location>
</feature>
<dbReference type="PANTHER" id="PTHR24177:SF103">
    <property type="entry name" value="PGG DOMAIN-CONTAINING PROTEIN"/>
    <property type="match status" value="1"/>
</dbReference>
<evidence type="ECO:0000313" key="5">
    <source>
        <dbReference type="Proteomes" id="UP000886885"/>
    </source>
</evidence>
<dbReference type="InterPro" id="IPR026961">
    <property type="entry name" value="PGG_dom"/>
</dbReference>
<feature type="compositionally biased region" description="Basic and acidic residues" evidence="1">
    <location>
        <begin position="1066"/>
        <end position="1086"/>
    </location>
</feature>
<dbReference type="GO" id="GO:0016020">
    <property type="term" value="C:membrane"/>
    <property type="evidence" value="ECO:0007669"/>
    <property type="project" value="TreeGrafter"/>
</dbReference>
<feature type="region of interest" description="Disordered" evidence="1">
    <location>
        <begin position="936"/>
        <end position="1086"/>
    </location>
</feature>
<feature type="compositionally biased region" description="Polar residues" evidence="1">
    <location>
        <begin position="1"/>
        <end position="20"/>
    </location>
</feature>
<comment type="caution">
    <text evidence="4">The sequence shown here is derived from an EMBL/GenBank/DDBJ whole genome shotgun (WGS) entry which is preliminary data.</text>
</comment>
<feature type="domain" description="PGG" evidence="3">
    <location>
        <begin position="773"/>
        <end position="884"/>
    </location>
</feature>
<feature type="compositionally biased region" description="Polar residues" evidence="1">
    <location>
        <begin position="27"/>
        <end position="53"/>
    </location>
</feature>
<feature type="compositionally biased region" description="Basic and acidic residues" evidence="1">
    <location>
        <begin position="1024"/>
        <end position="1041"/>
    </location>
</feature>
<feature type="compositionally biased region" description="Basic residues" evidence="1">
    <location>
        <begin position="976"/>
        <end position="990"/>
    </location>
</feature>
<keyword evidence="2" id="KW-1133">Transmembrane helix</keyword>
<feature type="transmembrane region" description="Helical" evidence="2">
    <location>
        <begin position="1953"/>
        <end position="1982"/>
    </location>
</feature>
<feature type="transmembrane region" description="Helical" evidence="2">
    <location>
        <begin position="862"/>
        <end position="885"/>
    </location>
</feature>
<dbReference type="Proteomes" id="UP000886885">
    <property type="component" value="Chromosome 2D"/>
</dbReference>
<protein>
    <recommendedName>
        <fullName evidence="3">PGG domain-containing protein</fullName>
    </recommendedName>
</protein>
<feature type="domain" description="PGG" evidence="3">
    <location>
        <begin position="1870"/>
        <end position="1981"/>
    </location>
</feature>
<keyword evidence="2" id="KW-0812">Transmembrane</keyword>
<feature type="region of interest" description="Disordered" evidence="1">
    <location>
        <begin position="2035"/>
        <end position="2063"/>
    </location>
</feature>
<evidence type="ECO:0000313" key="4">
    <source>
        <dbReference type="EMBL" id="KAG6783883.1"/>
    </source>
</evidence>
<evidence type="ECO:0000256" key="2">
    <source>
        <dbReference type="SAM" id="Phobius"/>
    </source>
</evidence>
<accession>A0A8X8A6I5</accession>
<feature type="compositionally biased region" description="Polar residues" evidence="1">
    <location>
        <begin position="2039"/>
        <end position="2054"/>
    </location>
</feature>
<feature type="compositionally biased region" description="Polar residues" evidence="1">
    <location>
        <begin position="942"/>
        <end position="957"/>
    </location>
</feature>
<gene>
    <name evidence="4" type="ORF">POTOM_009565</name>
</gene>
<proteinExistence type="predicted"/>
<feature type="compositionally biased region" description="Polar residues" evidence="1">
    <location>
        <begin position="1112"/>
        <end position="1121"/>
    </location>
</feature>
<reference evidence="4" key="1">
    <citation type="journal article" date="2020" name="bioRxiv">
        <title>Hybrid origin of Populus tomentosa Carr. identified through genome sequencing and phylogenomic analysis.</title>
        <authorList>
            <person name="An X."/>
            <person name="Gao K."/>
            <person name="Chen Z."/>
            <person name="Li J."/>
            <person name="Yang X."/>
            <person name="Yang X."/>
            <person name="Zhou J."/>
            <person name="Guo T."/>
            <person name="Zhao T."/>
            <person name="Huang S."/>
            <person name="Miao D."/>
            <person name="Khan W.U."/>
            <person name="Rao P."/>
            <person name="Ye M."/>
            <person name="Lei B."/>
            <person name="Liao W."/>
            <person name="Wang J."/>
            <person name="Ji L."/>
            <person name="Li Y."/>
            <person name="Guo B."/>
            <person name="Mustafa N.S."/>
            <person name="Li S."/>
            <person name="Yun Q."/>
            <person name="Keller S.R."/>
            <person name="Mao J."/>
            <person name="Zhang R."/>
            <person name="Strauss S.H."/>
        </authorList>
    </citation>
    <scope>NUCLEOTIDE SEQUENCE</scope>
    <source>
        <strain evidence="4">GM15</strain>
        <tissue evidence="4">Leaf</tissue>
    </source>
</reference>